<accession>A0A1L7WQG2</accession>
<feature type="compositionally biased region" description="Low complexity" evidence="1">
    <location>
        <begin position="933"/>
        <end position="949"/>
    </location>
</feature>
<feature type="compositionally biased region" description="Polar residues" evidence="1">
    <location>
        <begin position="909"/>
        <end position="923"/>
    </location>
</feature>
<dbReference type="EMBL" id="FJOG01000006">
    <property type="protein sequence ID" value="CZR55013.1"/>
    <property type="molecule type" value="Genomic_DNA"/>
</dbReference>
<dbReference type="Proteomes" id="UP000184330">
    <property type="component" value="Unassembled WGS sequence"/>
</dbReference>
<evidence type="ECO:0000313" key="2">
    <source>
        <dbReference type="EMBL" id="CZR55013.1"/>
    </source>
</evidence>
<feature type="region of interest" description="Disordered" evidence="1">
    <location>
        <begin position="263"/>
        <end position="293"/>
    </location>
</feature>
<feature type="compositionally biased region" description="Pro residues" evidence="1">
    <location>
        <begin position="837"/>
        <end position="846"/>
    </location>
</feature>
<protein>
    <submittedName>
        <fullName evidence="2">Uncharacterized protein</fullName>
    </submittedName>
</protein>
<feature type="compositionally biased region" description="Basic and acidic residues" evidence="1">
    <location>
        <begin position="166"/>
        <end position="177"/>
    </location>
</feature>
<feature type="compositionally biased region" description="Polar residues" evidence="1">
    <location>
        <begin position="193"/>
        <end position="212"/>
    </location>
</feature>
<feature type="region of interest" description="Disordered" evidence="1">
    <location>
        <begin position="570"/>
        <end position="631"/>
    </location>
</feature>
<dbReference type="AlphaFoldDB" id="A0A1L7WQG2"/>
<feature type="region of interest" description="Disordered" evidence="1">
    <location>
        <begin position="810"/>
        <end position="870"/>
    </location>
</feature>
<feature type="compositionally biased region" description="Acidic residues" evidence="1">
    <location>
        <begin position="131"/>
        <end position="141"/>
    </location>
</feature>
<evidence type="ECO:0000256" key="1">
    <source>
        <dbReference type="SAM" id="MobiDB-lite"/>
    </source>
</evidence>
<proteinExistence type="predicted"/>
<feature type="compositionally biased region" description="Basic residues" evidence="1">
    <location>
        <begin position="891"/>
        <end position="905"/>
    </location>
</feature>
<feature type="compositionally biased region" description="Polar residues" evidence="1">
    <location>
        <begin position="622"/>
        <end position="631"/>
    </location>
</feature>
<keyword evidence="3" id="KW-1185">Reference proteome</keyword>
<sequence length="1060" mass="115372">MSSTDLKGRSELARKNTFQRMLDLEKKNKVRTAQKANMPPGSPVLDLGSHFPAQVNRMQASQNIPIMHTSTAPRRDSTSNRDFRDFRPQTLQATGRAMTTPTLSISIPTQMSSNGTSKKYVISHGGDLIPQEEEESEDDSDTSSICHSPGWDDISGKKKKKAKEQRRREKEKAEKQAKKAQKAMVKLSKAPPANSSKKLSRMSITIDRSNTEPVLPTVGDVSTPVEESRQPRASTSTRPRRGSLEAGLKGFISARNAIPVPWKTSHNISGQNSPSREFVPARTTSRATPGGFIGGLKLRQKEEAAAQETIRKVKAEGGLDAKGLLSTDTLLKSSTNLSSAASITESIRPISIYEESIRTPQQWDDLYSQAAQLARGRPPVDPADENVPIMERNIKKKKKHPPTSRYFPLESEDSNSSKRESSIASTRNSMTSGTPSGEDRNGQGQRPSSIISTDKPATGGRNASIDQQRGRSESYVGHQRKQSRDQSLAGFHEVQLSEANGEKRSESKSSFFRRSSRPRESSRDSPATVRPQTRDHDTSVDAHLKDVVITNPFLNDEYVVPQLHLGDFTASPLDEKPSGHRKTSSKSSHTFPGLNGIKSAFSKQPAEKLSGDKQLVVPPSPTGSFVSAVENQSAGRPELAQLSLTTSVLDAKTGPLLGESVPPTIIQDFALRPKSPKRSSPDTIRVRPSKENGASRNGLGISGPIMSNSNSSSTSHSRSTTDSSEDYSTLDEFSNITTPTISRPHSEKGSFPNSADNLHRTSRLRRKESRQDVNHNGLNEHPVMTGAIQLDDASSLRDSWCRTALPMDLSESEERMKTPTGKKAATDFTASRDDPLPRPSDGPPPRTSDGLSNSGIQRKPSLARSISTPDLQKEQDLSFLPALKHQALTKPTKKSRGFLGKKSKEKNKQASVSSDNEGNSPTSLVRPPPIPAPTTKSEGSSPTSSQPPSQYLQNARLNISGPRSPKTSFPHSGNPHLNVGSGPEPVAKMFVVCCSCKYFHDMPSKIYECMAKPDNVVTDTKLGVSGVISTSVKCPWCGHGMSTSCCAGYAAVVYLREKFH</sequence>
<feature type="region of interest" description="Disordered" evidence="1">
    <location>
        <begin position="131"/>
        <end position="242"/>
    </location>
</feature>
<feature type="compositionally biased region" description="Polar residues" evidence="1">
    <location>
        <begin position="731"/>
        <end position="743"/>
    </location>
</feature>
<dbReference type="OrthoDB" id="5386674at2759"/>
<feature type="compositionally biased region" description="Polar residues" evidence="1">
    <location>
        <begin position="264"/>
        <end position="275"/>
    </location>
</feature>
<feature type="compositionally biased region" description="Low complexity" evidence="1">
    <location>
        <begin position="707"/>
        <end position="722"/>
    </location>
</feature>
<evidence type="ECO:0000313" key="3">
    <source>
        <dbReference type="Proteomes" id="UP000184330"/>
    </source>
</evidence>
<feature type="compositionally biased region" description="Polar residues" evidence="1">
    <location>
        <begin position="442"/>
        <end position="452"/>
    </location>
</feature>
<reference evidence="2 3" key="1">
    <citation type="submission" date="2016-03" db="EMBL/GenBank/DDBJ databases">
        <authorList>
            <person name="Ploux O."/>
        </authorList>
    </citation>
    <scope>NUCLEOTIDE SEQUENCE [LARGE SCALE GENOMIC DNA]</scope>
    <source>
        <strain evidence="2 3">UAMH 11012</strain>
    </source>
</reference>
<feature type="region of interest" description="Disordered" evidence="1">
    <location>
        <begin position="882"/>
        <end position="950"/>
    </location>
</feature>
<gene>
    <name evidence="2" type="ORF">PAC_04899</name>
</gene>
<feature type="region of interest" description="Disordered" evidence="1">
    <location>
        <begin position="372"/>
        <end position="539"/>
    </location>
</feature>
<feature type="region of interest" description="Disordered" evidence="1">
    <location>
        <begin position="667"/>
        <end position="785"/>
    </location>
</feature>
<organism evidence="2 3">
    <name type="scientific">Phialocephala subalpina</name>
    <dbReference type="NCBI Taxonomy" id="576137"/>
    <lineage>
        <taxon>Eukaryota</taxon>
        <taxon>Fungi</taxon>
        <taxon>Dikarya</taxon>
        <taxon>Ascomycota</taxon>
        <taxon>Pezizomycotina</taxon>
        <taxon>Leotiomycetes</taxon>
        <taxon>Helotiales</taxon>
        <taxon>Mollisiaceae</taxon>
        <taxon>Phialocephala</taxon>
        <taxon>Phialocephala fortinii species complex</taxon>
    </lineage>
</organism>
<name>A0A1L7WQG2_9HELO</name>
<feature type="region of interest" description="Disordered" evidence="1">
    <location>
        <begin position="958"/>
        <end position="977"/>
    </location>
</feature>
<feature type="compositionally biased region" description="Polar residues" evidence="1">
    <location>
        <begin position="423"/>
        <end position="435"/>
    </location>
</feature>